<dbReference type="GO" id="GO:0016137">
    <property type="term" value="P:glycoside metabolic process"/>
    <property type="evidence" value="ECO:0007669"/>
    <property type="project" value="UniProtKB-ARBA"/>
</dbReference>
<keyword evidence="1" id="KW-0862">Zinc</keyword>
<comment type="caution">
    <text evidence="3">The sequence shown here is derived from an EMBL/GenBank/DDBJ whole genome shotgun (WGS) entry which is preliminary data.</text>
</comment>
<protein>
    <submittedName>
        <fullName evidence="3">PIG-L family deacetylase</fullName>
    </submittedName>
</protein>
<dbReference type="Pfam" id="PF02585">
    <property type="entry name" value="PIG-L"/>
    <property type="match status" value="1"/>
</dbReference>
<dbReference type="STRING" id="1220554.GCA_001552135_06581"/>
<dbReference type="Proteomes" id="UP000323380">
    <property type="component" value="Unassembled WGS sequence"/>
</dbReference>
<accession>A0A5D0NTI3</accession>
<feature type="region of interest" description="Disordered" evidence="2">
    <location>
        <begin position="1"/>
        <end position="26"/>
    </location>
</feature>
<evidence type="ECO:0000313" key="3">
    <source>
        <dbReference type="EMBL" id="TYB48000.1"/>
    </source>
</evidence>
<dbReference type="Gene3D" id="3.40.50.10320">
    <property type="entry name" value="LmbE-like"/>
    <property type="match status" value="1"/>
</dbReference>
<dbReference type="AlphaFoldDB" id="A0A5D0NTI3"/>
<evidence type="ECO:0000256" key="2">
    <source>
        <dbReference type="SAM" id="MobiDB-lite"/>
    </source>
</evidence>
<evidence type="ECO:0000256" key="1">
    <source>
        <dbReference type="ARBA" id="ARBA00022833"/>
    </source>
</evidence>
<gene>
    <name evidence="3" type="ORF">FXF69_01825</name>
</gene>
<dbReference type="InterPro" id="IPR024078">
    <property type="entry name" value="LmbE-like_dom_sf"/>
</dbReference>
<dbReference type="InterPro" id="IPR003737">
    <property type="entry name" value="GlcNAc_PI_deacetylase-related"/>
</dbReference>
<name>A0A5D0NTI3_9ACTN</name>
<proteinExistence type="predicted"/>
<dbReference type="EMBL" id="VSFG01000001">
    <property type="protein sequence ID" value="TYB48000.1"/>
    <property type="molecule type" value="Genomic_DNA"/>
</dbReference>
<sequence length="275" mass="29378">MRPGIRAAPFPGIPARVEKGRGPGGSGVAVAEGAVRVFSAHLDDAVLSASVQLARPGAEVVTVFAGAPPEDVENTEWGRLTRASSAAERHRERLAEDDAAMSALGCAWRRLDEPEDEFRTGAPDLGRLADRLRPDVADAAEIWIPAGIGGHPDHVALRRAVLAALDAAGDRATPVHLYADLPYTIAHGWPTWVTGAEPADYLDPDRWVVDELVGNGVDPAGLARRAVRLAADERARKARAVRAYRSQLPALGLGPADTHRWTALLAHEAAWRLAR</sequence>
<keyword evidence="4" id="KW-1185">Reference proteome</keyword>
<organism evidence="3 4">
    <name type="scientific">Actinomadura chibensis</name>
    <dbReference type="NCBI Taxonomy" id="392828"/>
    <lineage>
        <taxon>Bacteria</taxon>
        <taxon>Bacillati</taxon>
        <taxon>Actinomycetota</taxon>
        <taxon>Actinomycetes</taxon>
        <taxon>Streptosporangiales</taxon>
        <taxon>Thermomonosporaceae</taxon>
        <taxon>Actinomadura</taxon>
    </lineage>
</organism>
<reference evidence="3 4" key="1">
    <citation type="submission" date="2019-08" db="EMBL/GenBank/DDBJ databases">
        <title>Actinomadura sp. nov. CYP1-5 isolated from mountain soil.</title>
        <authorList>
            <person name="Songsumanus A."/>
            <person name="Kuncharoen N."/>
            <person name="Kudo T."/>
            <person name="Yuki M."/>
            <person name="Igarashi Y."/>
            <person name="Tanasupawat S."/>
        </authorList>
    </citation>
    <scope>NUCLEOTIDE SEQUENCE [LARGE SCALE GENOMIC DNA]</scope>
    <source>
        <strain evidence="3 4">JCM 14158</strain>
    </source>
</reference>
<dbReference type="SUPFAM" id="SSF102588">
    <property type="entry name" value="LmbE-like"/>
    <property type="match status" value="1"/>
</dbReference>
<evidence type="ECO:0000313" key="4">
    <source>
        <dbReference type="Proteomes" id="UP000323380"/>
    </source>
</evidence>